<reference evidence="1 2" key="1">
    <citation type="journal article" date="2019" name="Environ. Microbiol.">
        <title>Species interactions and distinct microbial communities in high Arctic permafrost affected cryosols are associated with the CH4 and CO2 gas fluxes.</title>
        <authorList>
            <person name="Altshuler I."/>
            <person name="Hamel J."/>
            <person name="Turney S."/>
            <person name="Magnuson E."/>
            <person name="Levesque R."/>
            <person name="Greer C."/>
            <person name="Whyte L.G."/>
        </authorList>
    </citation>
    <scope>NUCLEOTIDE SEQUENCE [LARGE SCALE GENOMIC DNA]</scope>
    <source>
        <strain evidence="1 2">S9.3B</strain>
    </source>
</reference>
<evidence type="ECO:0000313" key="2">
    <source>
        <dbReference type="Proteomes" id="UP000317078"/>
    </source>
</evidence>
<dbReference type="AlphaFoldDB" id="A0A502GHQ5"/>
<name>A0A502GHQ5_9PROT</name>
<dbReference type="EMBL" id="RCZP01000001">
    <property type="protein sequence ID" value="TPG61118.1"/>
    <property type="molecule type" value="Genomic_DNA"/>
</dbReference>
<dbReference type="RefSeq" id="WP_140880847.1">
    <property type="nucleotide sequence ID" value="NZ_RCZP01000001.1"/>
</dbReference>
<proteinExistence type="predicted"/>
<evidence type="ECO:0000313" key="1">
    <source>
        <dbReference type="EMBL" id="TPG61118.1"/>
    </source>
</evidence>
<dbReference type="Proteomes" id="UP000317078">
    <property type="component" value="Unassembled WGS sequence"/>
</dbReference>
<accession>A0A502GHQ5</accession>
<organism evidence="1 2">
    <name type="scientific">Muricoccus nepalensis</name>
    <dbReference type="NCBI Taxonomy" id="1854500"/>
    <lineage>
        <taxon>Bacteria</taxon>
        <taxon>Pseudomonadati</taxon>
        <taxon>Pseudomonadota</taxon>
        <taxon>Alphaproteobacteria</taxon>
        <taxon>Acetobacterales</taxon>
        <taxon>Roseomonadaceae</taxon>
        <taxon>Muricoccus</taxon>
    </lineage>
</organism>
<comment type="caution">
    <text evidence="1">The sequence shown here is derived from an EMBL/GenBank/DDBJ whole genome shotgun (WGS) entry which is preliminary data.</text>
</comment>
<gene>
    <name evidence="1" type="ORF">EAH89_00700</name>
</gene>
<protein>
    <submittedName>
        <fullName evidence="1">Uncharacterized protein</fullName>
    </submittedName>
</protein>
<dbReference type="OrthoDB" id="7279091at2"/>
<keyword evidence="2" id="KW-1185">Reference proteome</keyword>
<sequence>MDDHVEDYPTAEGDYLPHVINRCVEKANRHGRPHRFRLNGAEVVVRPGQTAEAVNDEVQRQWQAGRSLAAG</sequence>